<keyword evidence="2" id="KW-1185">Reference proteome</keyword>
<protein>
    <submittedName>
        <fullName evidence="1">Uncharacterized protein</fullName>
    </submittedName>
</protein>
<dbReference type="EMBL" id="MDJD01000054">
    <property type="protein sequence ID" value="OEJ98633.1"/>
    <property type="molecule type" value="Genomic_DNA"/>
</dbReference>
<dbReference type="RefSeq" id="WP_069831319.1">
    <property type="nucleotide sequence ID" value="NZ_MDJD01000054.1"/>
</dbReference>
<sequence>MKRVLFLFLITVVSCNFDKKCKDSITLNSDIFIYGWDKNHATIKKAVIYEYKKTDYKNELNSHLINDFVNPFVVSNKDELHLRTSGLLKTKYNYKLVLNDTLIFKISDFEIGNIERGTAVTVQKYCVMKSYKVNGNNISQKSNHLQFDSSLGIVK</sequence>
<dbReference type="AlphaFoldDB" id="A0A1E5SHN8"/>
<accession>A0A1E5SHN8</accession>
<name>A0A1E5SHN8_9FLAO</name>
<gene>
    <name evidence="1" type="ORF">A8C32_05390</name>
</gene>
<dbReference type="OrthoDB" id="1440593at2"/>
<dbReference type="Proteomes" id="UP000095713">
    <property type="component" value="Unassembled WGS sequence"/>
</dbReference>
<evidence type="ECO:0000313" key="2">
    <source>
        <dbReference type="Proteomes" id="UP000095713"/>
    </source>
</evidence>
<reference evidence="1 2" key="1">
    <citation type="submission" date="2016-05" db="EMBL/GenBank/DDBJ databases">
        <title>Draft Genome Sequence of Algibacter sp. Strain SK-16 Isolated from the Surface Water of Aburatsubo Inlet.</title>
        <authorList>
            <person name="Wong S.-K."/>
            <person name="Yoshizawa S."/>
            <person name="Nakajima Y."/>
            <person name="Ogura Y."/>
            <person name="Tetsuya H."/>
            <person name="Hamasaki K."/>
        </authorList>
    </citation>
    <scope>NUCLEOTIDE SEQUENCE [LARGE SCALE GENOMIC DNA]</scope>
    <source>
        <strain evidence="1 2">SK-16</strain>
    </source>
</reference>
<comment type="caution">
    <text evidence="1">The sequence shown here is derived from an EMBL/GenBank/DDBJ whole genome shotgun (WGS) entry which is preliminary data.</text>
</comment>
<organism evidence="1 2">
    <name type="scientific">Flavivirga aquatica</name>
    <dbReference type="NCBI Taxonomy" id="1849968"/>
    <lineage>
        <taxon>Bacteria</taxon>
        <taxon>Pseudomonadati</taxon>
        <taxon>Bacteroidota</taxon>
        <taxon>Flavobacteriia</taxon>
        <taxon>Flavobacteriales</taxon>
        <taxon>Flavobacteriaceae</taxon>
        <taxon>Flavivirga</taxon>
    </lineage>
</organism>
<dbReference type="STRING" id="1849968.A8C32_05390"/>
<dbReference type="PROSITE" id="PS51257">
    <property type="entry name" value="PROKAR_LIPOPROTEIN"/>
    <property type="match status" value="1"/>
</dbReference>
<evidence type="ECO:0000313" key="1">
    <source>
        <dbReference type="EMBL" id="OEJ98633.1"/>
    </source>
</evidence>
<proteinExistence type="predicted"/>